<reference evidence="2" key="1">
    <citation type="submission" date="2016-10" db="EMBL/GenBank/DDBJ databases">
        <authorList>
            <person name="Varghese N."/>
            <person name="Submissions S."/>
        </authorList>
    </citation>
    <scope>NUCLEOTIDE SEQUENCE [LARGE SCALE GENOMIC DNA]</scope>
    <source>
        <strain evidence="2">Gh-48</strain>
    </source>
</reference>
<dbReference type="STRING" id="551995.SAMN05192574_110137"/>
<accession>A0A1H8RFU8</accession>
<dbReference type="Proteomes" id="UP000198942">
    <property type="component" value="Unassembled WGS sequence"/>
</dbReference>
<dbReference type="AlphaFoldDB" id="A0A1H8RFU8"/>
<proteinExistence type="predicted"/>
<name>A0A1H8RFU8_9SPHI</name>
<dbReference type="RefSeq" id="WP_091217475.1">
    <property type="nucleotide sequence ID" value="NZ_FOCL01000010.1"/>
</dbReference>
<evidence type="ECO:0000313" key="1">
    <source>
        <dbReference type="EMBL" id="SEO65305.1"/>
    </source>
</evidence>
<gene>
    <name evidence="1" type="ORF">SAMN05192574_110137</name>
</gene>
<evidence type="ECO:0000313" key="2">
    <source>
        <dbReference type="Proteomes" id="UP000198942"/>
    </source>
</evidence>
<organism evidence="1 2">
    <name type="scientific">Mucilaginibacter gossypiicola</name>
    <dbReference type="NCBI Taxonomy" id="551995"/>
    <lineage>
        <taxon>Bacteria</taxon>
        <taxon>Pseudomonadati</taxon>
        <taxon>Bacteroidota</taxon>
        <taxon>Sphingobacteriia</taxon>
        <taxon>Sphingobacteriales</taxon>
        <taxon>Sphingobacteriaceae</taxon>
        <taxon>Mucilaginibacter</taxon>
    </lineage>
</organism>
<protein>
    <submittedName>
        <fullName evidence="1">Uncharacterized protein</fullName>
    </submittedName>
</protein>
<dbReference type="EMBL" id="FOCL01000010">
    <property type="protein sequence ID" value="SEO65305.1"/>
    <property type="molecule type" value="Genomic_DNA"/>
</dbReference>
<dbReference type="OrthoDB" id="893108at2"/>
<keyword evidence="2" id="KW-1185">Reference proteome</keyword>
<sequence>MATIIKPITILHYEDSPSYRDSFKGIAQANRIIVDAVDNVDLLIEKLEEDHKKHKFVVLDARAFLHEGQKTGSESEANLIKIFREIERISNEQQRFLPYCINTGFADVKVSHSEVVNCEIFEKGNEQALINFIWDTYNNSTEAVLRKNYPDCFEFADAYFDEPNLAILSEILKGDTFKSDSIATRVMVLASLRRLNEHLMDVVFDKYLNNSSGIIQKNSSRSSDVFNYINDKEGILPHIYYPAINLYKVTSNFGSHSPEDAQKIADYPSSNTTISLIHNFLDLVTWAKKLIN</sequence>